<comment type="caution">
    <text evidence="2">The sequence shown here is derived from an EMBL/GenBank/DDBJ whole genome shotgun (WGS) entry which is preliminary data.</text>
</comment>
<sequence>MIQTKNYPTNSNSFFKSISNKIKKAFTLLPISEDELENEEEENKSLINYQKIEKLSDLWRQGDNLILENQIEKCQILSEGFGDLYLYNESTKKFELKEKSVKIYILQPPINIHTLMDTELNQPFVLIQHETTYETLFLSVVNHRLESQFFEDSRCWSWRCQTEEISTTWNFNFMKGFQEFNFAFYQLMSNQYFPIEKIEQDERYSLDEQEYQENQERQEYQREGNPQFQNNFDVVEYENESKFNHPYQTQTNGSDSTNQKNKNFEIQTQKLLRRLKKGITREEYNEYAMILKKSLEIGDRKRKSERKVDQFRNSQEIQILEKQEFSNKKVKKQLKKHSPIRNSHQKRKRCLVGSIQADPFSNRLLFRKSGSSNDNDNNNNKNGNGIQKKASNSKSEKKNTYLSDDELIQKLNTLKDDSHDFLLLNSVKKSEPKKAMQKTQQQSKRIKESSQRSLKNKMNKLEKEEKIEKINHKKKNNENMKNKKKKKNKNKKYKKKNSFYLEKKNPFFKPTNNPSNFFTKKSTKKNPILNSKTQNNNGVKLLKQNQKQNPKVISNSNLDGDNYKPQKKIEHIKYNNQPNANNKIQKHLNFTKLLESQPNPNTIKKKMKKKMVSKEGQLQKRKILKPFPEFPFYSNDK</sequence>
<feature type="region of interest" description="Disordered" evidence="1">
    <location>
        <begin position="428"/>
        <end position="536"/>
    </location>
</feature>
<feature type="compositionally biased region" description="Polar residues" evidence="1">
    <location>
        <begin position="510"/>
        <end position="520"/>
    </location>
</feature>
<accession>A0ABQ8XIL8</accession>
<keyword evidence="3" id="KW-1185">Reference proteome</keyword>
<feature type="region of interest" description="Disordered" evidence="1">
    <location>
        <begin position="365"/>
        <end position="398"/>
    </location>
</feature>
<gene>
    <name evidence="2" type="ORF">M0813_04825</name>
</gene>
<organism evidence="2 3">
    <name type="scientific">Anaeramoeba flamelloides</name>
    <dbReference type="NCBI Taxonomy" id="1746091"/>
    <lineage>
        <taxon>Eukaryota</taxon>
        <taxon>Metamonada</taxon>
        <taxon>Anaeramoebidae</taxon>
        <taxon>Anaeramoeba</taxon>
    </lineage>
</organism>
<feature type="region of interest" description="Disordered" evidence="1">
    <location>
        <begin position="328"/>
        <end position="349"/>
    </location>
</feature>
<evidence type="ECO:0000313" key="3">
    <source>
        <dbReference type="Proteomes" id="UP001150062"/>
    </source>
</evidence>
<name>A0ABQ8XIL8_9EUKA</name>
<reference evidence="2" key="1">
    <citation type="submission" date="2022-08" db="EMBL/GenBank/DDBJ databases">
        <title>Novel sulfate-reducing endosymbionts in the free-living metamonad Anaeramoeba.</title>
        <authorList>
            <person name="Jerlstrom-Hultqvist J."/>
            <person name="Cepicka I."/>
            <person name="Gallot-Lavallee L."/>
            <person name="Salas-Leiva D."/>
            <person name="Curtis B.A."/>
            <person name="Zahonova K."/>
            <person name="Pipaliya S."/>
            <person name="Dacks J."/>
            <person name="Roger A.J."/>
        </authorList>
    </citation>
    <scope>NUCLEOTIDE SEQUENCE</scope>
    <source>
        <strain evidence="2">Schooner1</strain>
    </source>
</reference>
<proteinExistence type="predicted"/>
<evidence type="ECO:0000313" key="2">
    <source>
        <dbReference type="EMBL" id="KAJ6232306.1"/>
    </source>
</evidence>
<feature type="compositionally biased region" description="Basic and acidic residues" evidence="1">
    <location>
        <begin position="459"/>
        <end position="481"/>
    </location>
</feature>
<feature type="region of interest" description="Disordered" evidence="1">
    <location>
        <begin position="595"/>
        <end position="620"/>
    </location>
</feature>
<evidence type="ECO:0000256" key="1">
    <source>
        <dbReference type="SAM" id="MobiDB-lite"/>
    </source>
</evidence>
<protein>
    <submittedName>
        <fullName evidence="2">Uncharacterized protein</fullName>
    </submittedName>
</protein>
<feature type="compositionally biased region" description="Low complexity" evidence="1">
    <location>
        <begin position="368"/>
        <end position="393"/>
    </location>
</feature>
<feature type="compositionally biased region" description="Basic residues" evidence="1">
    <location>
        <begin position="482"/>
        <end position="497"/>
    </location>
</feature>
<dbReference type="EMBL" id="JAOAOG010000292">
    <property type="protein sequence ID" value="KAJ6232306.1"/>
    <property type="molecule type" value="Genomic_DNA"/>
</dbReference>
<dbReference type="Proteomes" id="UP001150062">
    <property type="component" value="Unassembled WGS sequence"/>
</dbReference>